<dbReference type="GO" id="GO:0017111">
    <property type="term" value="F:ribonucleoside triphosphate phosphatase activity"/>
    <property type="evidence" value="ECO:0007669"/>
    <property type="project" value="InterPro"/>
</dbReference>
<dbReference type="RefSeq" id="WP_053866709.1">
    <property type="nucleotide sequence ID" value="NZ_CP030010.1"/>
</dbReference>
<dbReference type="InterPro" id="IPR002637">
    <property type="entry name" value="RdgB/HAM1"/>
</dbReference>
<comment type="function">
    <text evidence="10">Pyrophosphatase that catalyzes the hydrolysis of nucleoside triphosphates to their monophosphate derivatives, with a high preference for the non-canonical purine nucleotides XTP (xanthosine triphosphate), dITP (deoxyinosine triphosphate) and ITP. Seems to function as a house-cleaning enzyme that removes non-canonical purine nucleotides from the nucleotide pool, thus preventing their incorporation into DNA/RNA and avoiding chromosomal lesions.</text>
</comment>
<evidence type="ECO:0000256" key="7">
    <source>
        <dbReference type="ARBA" id="ARBA00023080"/>
    </source>
</evidence>
<dbReference type="InterPro" id="IPR029001">
    <property type="entry name" value="ITPase-like_fam"/>
</dbReference>
<organism evidence="12">
    <name type="scientific">Streptococcus suis</name>
    <dbReference type="NCBI Taxonomy" id="1307"/>
    <lineage>
        <taxon>Bacteria</taxon>
        <taxon>Bacillati</taxon>
        <taxon>Bacillota</taxon>
        <taxon>Bacilli</taxon>
        <taxon>Lactobacillales</taxon>
        <taxon>Streptococcaceae</taxon>
        <taxon>Streptococcus</taxon>
    </lineage>
</organism>
<dbReference type="GO" id="GO:0046872">
    <property type="term" value="F:metal ion binding"/>
    <property type="evidence" value="ECO:0007669"/>
    <property type="project" value="UniProtKB-KW"/>
</dbReference>
<dbReference type="FunFam" id="3.90.950.10:FF:000001">
    <property type="entry name" value="dITP/XTP pyrophosphatase"/>
    <property type="match status" value="1"/>
</dbReference>
<comment type="catalytic activity">
    <reaction evidence="9 10">
        <text>XTP + H2O = XMP + diphosphate + H(+)</text>
        <dbReference type="Rhea" id="RHEA:28610"/>
        <dbReference type="ChEBI" id="CHEBI:15377"/>
        <dbReference type="ChEBI" id="CHEBI:15378"/>
        <dbReference type="ChEBI" id="CHEBI:33019"/>
        <dbReference type="ChEBI" id="CHEBI:57464"/>
        <dbReference type="ChEBI" id="CHEBI:61314"/>
        <dbReference type="EC" id="3.6.1.66"/>
    </reaction>
</comment>
<reference evidence="12" key="1">
    <citation type="journal article" date="2021" name="Front. Microbiol.">
        <title>Comparative Virulence and Genomic Analysis of Streptococcus suis Isolates.</title>
        <authorList>
            <person name="Nicholson T.L."/>
            <person name="Waack U."/>
            <person name="Anderson T.K."/>
            <person name="Bayles D.O."/>
            <person name="Zaia S.R."/>
            <person name="Goertz I."/>
            <person name="Eppinger M."/>
            <person name="Hau S.J."/>
            <person name="Brockmeier S.L."/>
            <person name="Shore S.M."/>
        </authorList>
    </citation>
    <scope>NUCLEOTIDE SEQUENCE</scope>
    <source>
        <strain evidence="12">SRD478</strain>
    </source>
</reference>
<comment type="cofactor">
    <cofactor evidence="10">
        <name>Mg(2+)</name>
        <dbReference type="ChEBI" id="CHEBI:18420"/>
    </cofactor>
    <text evidence="10">Binds 1 Mg(2+) ion per subunit.</text>
</comment>
<comment type="subunit">
    <text evidence="2 10">Homodimer.</text>
</comment>
<comment type="caution">
    <text evidence="10">Lacks conserved residue(s) required for the propagation of feature annotation.</text>
</comment>
<dbReference type="NCBIfam" id="NF011397">
    <property type="entry name" value="PRK14822.1"/>
    <property type="match status" value="1"/>
</dbReference>
<keyword evidence="7 10" id="KW-0546">Nucleotide metabolism</keyword>
<dbReference type="NCBIfam" id="NF002698">
    <property type="entry name" value="PRK02491.1"/>
    <property type="match status" value="1"/>
</dbReference>
<dbReference type="Proteomes" id="UP000323128">
    <property type="component" value="Chromosome"/>
</dbReference>
<evidence type="ECO:0000256" key="6">
    <source>
        <dbReference type="ARBA" id="ARBA00022842"/>
    </source>
</evidence>
<dbReference type="Gene3D" id="3.90.950.10">
    <property type="match status" value="1"/>
</dbReference>
<dbReference type="GO" id="GO:0009146">
    <property type="term" value="P:purine nucleoside triphosphate catabolic process"/>
    <property type="evidence" value="ECO:0007669"/>
    <property type="project" value="UniProtKB-UniRule"/>
</dbReference>
<dbReference type="GO" id="GO:0000166">
    <property type="term" value="F:nucleotide binding"/>
    <property type="evidence" value="ECO:0007669"/>
    <property type="project" value="UniProtKB-KW"/>
</dbReference>
<dbReference type="AlphaFoldDB" id="A0A3Q8B8I5"/>
<name>A0A3Q8B8I5_STRSU</name>
<protein>
    <recommendedName>
        <fullName evidence="10">dITP/XTP pyrophosphatase</fullName>
        <ecNumber evidence="10">3.6.1.66</ecNumber>
    </recommendedName>
    <alternativeName>
        <fullName evidence="10">Non-canonical purine NTP pyrophosphatase</fullName>
    </alternativeName>
    <alternativeName>
        <fullName evidence="10">Non-standard purine NTP pyrophosphatase</fullName>
    </alternativeName>
    <alternativeName>
        <fullName evidence="10">Nucleoside-triphosphate diphosphatase</fullName>
    </alternativeName>
    <alternativeName>
        <fullName evidence="10">Nucleoside-triphosphate pyrophosphatase</fullName>
        <shortName evidence="10">NTPase</shortName>
    </alternativeName>
</protein>
<dbReference type="GO" id="GO:0035870">
    <property type="term" value="F:dITP diphosphatase activity"/>
    <property type="evidence" value="ECO:0007669"/>
    <property type="project" value="UniProtKB-UniRule"/>
</dbReference>
<dbReference type="PANTHER" id="PTHR11067:SF9">
    <property type="entry name" value="INOSINE TRIPHOSPHATE PYROPHOSPHATASE"/>
    <property type="match status" value="1"/>
</dbReference>
<accession>A0A3Q8B8I5</accession>
<dbReference type="NCBIfam" id="TIGR00042">
    <property type="entry name" value="RdgB/HAM1 family non-canonical purine NTP pyrophosphatase"/>
    <property type="match status" value="1"/>
</dbReference>
<dbReference type="PANTHER" id="PTHR11067">
    <property type="entry name" value="INOSINE TRIPHOSPHATE PYROPHOSPHATASE/HAM1 PROTEIN"/>
    <property type="match status" value="1"/>
</dbReference>
<keyword evidence="4 10" id="KW-0547">Nucleotide-binding</keyword>
<evidence type="ECO:0000256" key="5">
    <source>
        <dbReference type="ARBA" id="ARBA00022801"/>
    </source>
</evidence>
<gene>
    <name evidence="12" type="ORF">A7J08_07715</name>
</gene>
<evidence type="ECO:0000256" key="9">
    <source>
        <dbReference type="ARBA" id="ARBA00052017"/>
    </source>
</evidence>
<evidence type="ECO:0000256" key="11">
    <source>
        <dbReference type="RuleBase" id="RU003781"/>
    </source>
</evidence>
<dbReference type="SUPFAM" id="SSF52972">
    <property type="entry name" value="ITPase-like"/>
    <property type="match status" value="1"/>
</dbReference>
<dbReference type="InterPro" id="IPR020922">
    <property type="entry name" value="dITP/XTP_pyrophosphatase"/>
</dbReference>
<evidence type="ECO:0000256" key="1">
    <source>
        <dbReference type="ARBA" id="ARBA00008023"/>
    </source>
</evidence>
<comment type="catalytic activity">
    <reaction evidence="8 10">
        <text>dITP + H2O = dIMP + diphosphate + H(+)</text>
        <dbReference type="Rhea" id="RHEA:28342"/>
        <dbReference type="ChEBI" id="CHEBI:15377"/>
        <dbReference type="ChEBI" id="CHEBI:15378"/>
        <dbReference type="ChEBI" id="CHEBI:33019"/>
        <dbReference type="ChEBI" id="CHEBI:61194"/>
        <dbReference type="ChEBI" id="CHEBI:61382"/>
        <dbReference type="EC" id="3.6.1.66"/>
    </reaction>
</comment>
<comment type="catalytic activity">
    <reaction evidence="10">
        <text>ITP + H2O = IMP + diphosphate + H(+)</text>
        <dbReference type="Rhea" id="RHEA:29399"/>
        <dbReference type="ChEBI" id="CHEBI:15377"/>
        <dbReference type="ChEBI" id="CHEBI:15378"/>
        <dbReference type="ChEBI" id="CHEBI:33019"/>
        <dbReference type="ChEBI" id="CHEBI:58053"/>
        <dbReference type="ChEBI" id="CHEBI:61402"/>
        <dbReference type="EC" id="3.6.1.66"/>
    </reaction>
</comment>
<dbReference type="GO" id="GO:0005829">
    <property type="term" value="C:cytosol"/>
    <property type="evidence" value="ECO:0007669"/>
    <property type="project" value="TreeGrafter"/>
</dbReference>
<comment type="similarity">
    <text evidence="1 10 11">Belongs to the HAM1 NTPase family.</text>
</comment>
<evidence type="ECO:0000256" key="3">
    <source>
        <dbReference type="ARBA" id="ARBA00022723"/>
    </source>
</evidence>
<dbReference type="Pfam" id="PF01725">
    <property type="entry name" value="Ham1p_like"/>
    <property type="match status" value="1"/>
</dbReference>
<evidence type="ECO:0000256" key="4">
    <source>
        <dbReference type="ARBA" id="ARBA00022741"/>
    </source>
</evidence>
<dbReference type="RefSeq" id="WP_053866664.1">
    <property type="nucleotide sequence ID" value="NZ_CP030010.1"/>
</dbReference>
<evidence type="ECO:0000256" key="8">
    <source>
        <dbReference type="ARBA" id="ARBA00051875"/>
    </source>
</evidence>
<keyword evidence="6 10" id="KW-0460">Magnesium</keyword>
<evidence type="ECO:0000313" key="12">
    <source>
        <dbReference type="EMBL" id="ASW50162.2"/>
    </source>
</evidence>
<keyword evidence="3 10" id="KW-0479">Metal-binding</keyword>
<dbReference type="GO" id="GO:0009117">
    <property type="term" value="P:nucleotide metabolic process"/>
    <property type="evidence" value="ECO:0007669"/>
    <property type="project" value="UniProtKB-KW"/>
</dbReference>
<dbReference type="EC" id="3.6.1.66" evidence="10"/>
<keyword evidence="5 10" id="KW-0378">Hydrolase</keyword>
<evidence type="ECO:0000256" key="2">
    <source>
        <dbReference type="ARBA" id="ARBA00011738"/>
    </source>
</evidence>
<dbReference type="EMBL" id="CP030010">
    <property type="protein sequence ID" value="ASW50162.2"/>
    <property type="molecule type" value="Genomic_DNA"/>
</dbReference>
<dbReference type="HAMAP" id="MF_01405">
    <property type="entry name" value="Non_canon_purine_NTPase"/>
    <property type="match status" value="1"/>
</dbReference>
<proteinExistence type="inferred from homology"/>
<evidence type="ECO:0000256" key="10">
    <source>
        <dbReference type="HAMAP-Rule" id="MF_01405"/>
    </source>
</evidence>
<sequence length="331" mass="38300">MAEKKIFCEHCLDDVTYHIEVREMTRKLKGTDYTFLGKEAFCDACTQPVFVEDIDTANRQALYDAYRKANDLISISEITSLLKKYAIGAKPLSELLGWGINTIPRYLKGDLPKRSYSETLYRISKEPDYFLTLLKDAKGSLSSPTYEKSLKATEKLIADGEVPKEHLAANYLLSKNNEITPLALQKLLYYVQGFSVAFTGEFMFQSDCESWVHGPVYRDIYEKYQEFGWQPIVLESDYDYRHCFADQEIQVLDSVIYHLSVYNGKVLEKFTHDESPWLLTRGDLKDDEASAAVIEKKLIADFFERVRDKYDMLTVDDIAAYSNERFSRLHF</sequence>
<dbReference type="GO" id="GO:0036222">
    <property type="term" value="F:XTP diphosphatase activity"/>
    <property type="evidence" value="ECO:0007669"/>
    <property type="project" value="UniProtKB-UniRule"/>
</dbReference>
<dbReference type="GO" id="GO:0036220">
    <property type="term" value="F:ITP diphosphatase activity"/>
    <property type="evidence" value="ECO:0007669"/>
    <property type="project" value="UniProtKB-UniRule"/>
</dbReference>
<dbReference type="CDD" id="cd00515">
    <property type="entry name" value="HAM1"/>
    <property type="match status" value="1"/>
</dbReference>